<feature type="transmembrane region" description="Helical" evidence="1">
    <location>
        <begin position="251"/>
        <end position="271"/>
    </location>
</feature>
<sequence length="490" mass="55294">MRKRKVAWILTFSGILLMLSLIVLGNGLVVESSQLNGDYSMEKVLVSVKNHIDLQGINAFSIDDIKRLKRELATEEISYTVQSGSINTSVSNDSSTLPVRLTGVDHMYPLFYGLMIEEGSFITRQQEEEGAMVAVIDEELAWKLFKTVNATGKNIDIFGNVFRIIGVVKKDDTLIEKVTDEGLPKVYIPSEVILDIDSTSRITALQIKTDNAGRLDENVTNVSTALRQIGQNPSNYNIIDFNLRYELMEQLLLLFVFIIGMISIFILMVHAKNLIIKLYSLIRDGCKTDYLTNVIKYHRRIIATCFFEMTGVSLGIILFWLGIRFSPYIPSHYIPDELINISYYLDLIKSVIQGGIQDMGYVPPQSELILNATNIMVSLLFWISIVLGSLLLYTGFREIKTLNVDSNRLTLIFALFFLLSLGMLAVVAFMIKLPFILDVKSILVAWAFIFLNILQITNRKESDVKNVEKNNVSINGSDDYSEPCSLRDGE</sequence>
<dbReference type="eggNOG" id="COG0577">
    <property type="taxonomic scope" value="Bacteria"/>
</dbReference>
<evidence type="ECO:0000259" key="2">
    <source>
        <dbReference type="Pfam" id="PF12704"/>
    </source>
</evidence>
<dbReference type="HOGENOM" id="CLU_046251_0_0_9"/>
<feature type="transmembrane region" description="Helical" evidence="1">
    <location>
        <begin position="301"/>
        <end position="323"/>
    </location>
</feature>
<name>A6TX88_ALKMQ</name>
<dbReference type="PANTHER" id="PTHR30572:SF4">
    <property type="entry name" value="ABC TRANSPORTER PERMEASE YTRF"/>
    <property type="match status" value="1"/>
</dbReference>
<proteinExistence type="predicted"/>
<organism evidence="3 4">
    <name type="scientific">Alkaliphilus metalliredigens (strain QYMF)</name>
    <dbReference type="NCBI Taxonomy" id="293826"/>
    <lineage>
        <taxon>Bacteria</taxon>
        <taxon>Bacillati</taxon>
        <taxon>Bacillota</taxon>
        <taxon>Clostridia</taxon>
        <taxon>Peptostreptococcales</taxon>
        <taxon>Natronincolaceae</taxon>
        <taxon>Alkaliphilus</taxon>
    </lineage>
</organism>
<keyword evidence="1" id="KW-0472">Membrane</keyword>
<reference evidence="4" key="1">
    <citation type="journal article" date="2016" name="Genome Announc.">
        <title>Complete genome sequence of Alkaliphilus metalliredigens strain QYMF, an alkaliphilic and metal-reducing bacterium isolated from borax-contaminated leachate ponds.</title>
        <authorList>
            <person name="Hwang C."/>
            <person name="Copeland A."/>
            <person name="Lucas S."/>
            <person name="Lapidus A."/>
            <person name="Barry K."/>
            <person name="Detter J.C."/>
            <person name="Glavina Del Rio T."/>
            <person name="Hammon N."/>
            <person name="Israni S."/>
            <person name="Dalin E."/>
            <person name="Tice H."/>
            <person name="Pitluck S."/>
            <person name="Chertkov O."/>
            <person name="Brettin T."/>
            <person name="Bruce D."/>
            <person name="Han C."/>
            <person name="Schmutz J."/>
            <person name="Larimer F."/>
            <person name="Land M.L."/>
            <person name="Hauser L."/>
            <person name="Kyrpides N."/>
            <person name="Mikhailova N."/>
            <person name="Ye Q."/>
            <person name="Zhou J."/>
            <person name="Richardson P."/>
            <person name="Fields M.W."/>
        </authorList>
    </citation>
    <scope>NUCLEOTIDE SEQUENCE [LARGE SCALE GENOMIC DNA]</scope>
    <source>
        <strain evidence="4">QYMF</strain>
    </source>
</reference>
<dbReference type="RefSeq" id="WP_012065691.1">
    <property type="nucleotide sequence ID" value="NC_009633.1"/>
</dbReference>
<dbReference type="KEGG" id="amt:Amet_4740"/>
<keyword evidence="1" id="KW-0812">Transmembrane</keyword>
<dbReference type="GO" id="GO:0005886">
    <property type="term" value="C:plasma membrane"/>
    <property type="evidence" value="ECO:0007669"/>
    <property type="project" value="TreeGrafter"/>
</dbReference>
<feature type="transmembrane region" description="Helical" evidence="1">
    <location>
        <begin position="408"/>
        <end position="429"/>
    </location>
</feature>
<keyword evidence="4" id="KW-1185">Reference proteome</keyword>
<feature type="domain" description="MacB-like periplasmic core" evidence="2">
    <location>
        <begin position="14"/>
        <end position="209"/>
    </location>
</feature>
<feature type="transmembrane region" description="Helical" evidence="1">
    <location>
        <begin position="435"/>
        <end position="454"/>
    </location>
</feature>
<protein>
    <recommendedName>
        <fullName evidence="2">MacB-like periplasmic core domain-containing protein</fullName>
    </recommendedName>
</protein>
<dbReference type="AlphaFoldDB" id="A6TX88"/>
<evidence type="ECO:0000256" key="1">
    <source>
        <dbReference type="SAM" id="Phobius"/>
    </source>
</evidence>
<evidence type="ECO:0000313" key="4">
    <source>
        <dbReference type="Proteomes" id="UP000001572"/>
    </source>
</evidence>
<gene>
    <name evidence="3" type="ordered locus">Amet_4740</name>
</gene>
<dbReference type="GO" id="GO:0022857">
    <property type="term" value="F:transmembrane transporter activity"/>
    <property type="evidence" value="ECO:0007669"/>
    <property type="project" value="TreeGrafter"/>
</dbReference>
<dbReference type="STRING" id="293826.Amet_4740"/>
<dbReference type="PANTHER" id="PTHR30572">
    <property type="entry name" value="MEMBRANE COMPONENT OF TRANSPORTER-RELATED"/>
    <property type="match status" value="1"/>
</dbReference>
<keyword evidence="1" id="KW-1133">Transmembrane helix</keyword>
<dbReference type="Proteomes" id="UP000001572">
    <property type="component" value="Chromosome"/>
</dbReference>
<dbReference type="EMBL" id="CP000724">
    <property type="protein sequence ID" value="ABR50806.1"/>
    <property type="molecule type" value="Genomic_DNA"/>
</dbReference>
<evidence type="ECO:0000313" key="3">
    <source>
        <dbReference type="EMBL" id="ABR50806.1"/>
    </source>
</evidence>
<dbReference type="InterPro" id="IPR050250">
    <property type="entry name" value="Macrolide_Exporter_MacB"/>
</dbReference>
<dbReference type="InterPro" id="IPR025857">
    <property type="entry name" value="MacB_PCD"/>
</dbReference>
<feature type="transmembrane region" description="Helical" evidence="1">
    <location>
        <begin position="375"/>
        <end position="396"/>
    </location>
</feature>
<dbReference type="OrthoDB" id="2505986at2"/>
<accession>A6TX88</accession>
<dbReference type="Pfam" id="PF12704">
    <property type="entry name" value="MacB_PCD"/>
    <property type="match status" value="1"/>
</dbReference>